<protein>
    <recommendedName>
        <fullName evidence="2 8">Transcriptional regulator CtsR</fullName>
    </recommendedName>
</protein>
<keyword evidence="6 8" id="KW-0238">DNA-binding</keyword>
<evidence type="ECO:0000313" key="12">
    <source>
        <dbReference type="Proteomes" id="UP000240509"/>
    </source>
</evidence>
<name>A0A2T4U559_9BACI</name>
<dbReference type="Proteomes" id="UP000240509">
    <property type="component" value="Unassembled WGS sequence"/>
</dbReference>
<dbReference type="InterPro" id="IPR041908">
    <property type="entry name" value="CtsR_C_sf"/>
</dbReference>
<sequence length="157" mass="18175">MRNISDVIEQYLKQIIEGNEEALIEVKRSELASQFDCVPSQINYVIRTRFTEEKGYVVESKRGGGGYIRIIKRELDTRLAVYDQLLHLIGSSMTQHAAESMIDRLEEEEIITLRESRLMKSVIDREVLSVPLPSRDHFRARLMSAMLKTLKYKTSPD</sequence>
<evidence type="ECO:0000313" key="11">
    <source>
        <dbReference type="EMBL" id="PTL38495.1"/>
    </source>
</evidence>
<dbReference type="InterPro" id="IPR041902">
    <property type="entry name" value="CtsR_N_sf"/>
</dbReference>
<dbReference type="GO" id="GO:0006355">
    <property type="term" value="P:regulation of DNA-templated transcription"/>
    <property type="evidence" value="ECO:0007669"/>
    <property type="project" value="UniProtKB-UniRule"/>
</dbReference>
<dbReference type="EMBL" id="PZJJ01000018">
    <property type="protein sequence ID" value="PTL38495.1"/>
    <property type="molecule type" value="Genomic_DNA"/>
</dbReference>
<dbReference type="InterPro" id="IPR040465">
    <property type="entry name" value="CtsR_N"/>
</dbReference>
<dbReference type="InterPro" id="IPR008463">
    <property type="entry name" value="CtsR"/>
</dbReference>
<dbReference type="OrthoDB" id="1680813at2"/>
<evidence type="ECO:0000256" key="8">
    <source>
        <dbReference type="PIRNR" id="PIRNR010607"/>
    </source>
</evidence>
<evidence type="ECO:0000256" key="5">
    <source>
        <dbReference type="ARBA" id="ARBA00023016"/>
    </source>
</evidence>
<evidence type="ECO:0000256" key="1">
    <source>
        <dbReference type="ARBA" id="ARBA00010189"/>
    </source>
</evidence>
<dbReference type="Gene3D" id="3.30.56.130">
    <property type="entry name" value="Transcriptional regulator CtsR, winged HTH domain"/>
    <property type="match status" value="1"/>
</dbReference>
<evidence type="ECO:0000256" key="4">
    <source>
        <dbReference type="ARBA" id="ARBA00023015"/>
    </source>
</evidence>
<dbReference type="InterPro" id="IPR041473">
    <property type="entry name" value="CtsR_C"/>
</dbReference>
<keyword evidence="3 8" id="KW-0678">Repressor</keyword>
<comment type="similarity">
    <text evidence="1 8">Belongs to the CtsR family.</text>
</comment>
<keyword evidence="4 8" id="KW-0805">Transcription regulation</keyword>
<evidence type="ECO:0000259" key="10">
    <source>
        <dbReference type="Pfam" id="PF17727"/>
    </source>
</evidence>
<evidence type="ECO:0000256" key="3">
    <source>
        <dbReference type="ARBA" id="ARBA00022491"/>
    </source>
</evidence>
<reference evidence="11 12" key="1">
    <citation type="submission" date="2018-03" db="EMBL/GenBank/DDBJ databases">
        <title>Alkalicoccus saliphilus sp. nov., isolated from a mineral pool.</title>
        <authorList>
            <person name="Zhao B."/>
        </authorList>
    </citation>
    <scope>NUCLEOTIDE SEQUENCE [LARGE SCALE GENOMIC DNA]</scope>
    <source>
        <strain evidence="11 12">6AG</strain>
    </source>
</reference>
<dbReference type="RefSeq" id="WP_107585349.1">
    <property type="nucleotide sequence ID" value="NZ_PZJJ01000018.1"/>
</dbReference>
<keyword evidence="12" id="KW-1185">Reference proteome</keyword>
<dbReference type="AlphaFoldDB" id="A0A2T4U559"/>
<accession>A0A2T4U559</accession>
<gene>
    <name evidence="11" type="ORF">C6Y45_11395</name>
</gene>
<feature type="domain" description="CtsR N-terminal HTH" evidence="9">
    <location>
        <begin position="3"/>
        <end position="72"/>
    </location>
</feature>
<evidence type="ECO:0000256" key="7">
    <source>
        <dbReference type="ARBA" id="ARBA00023163"/>
    </source>
</evidence>
<dbReference type="PIRSF" id="PIRSF010607">
    <property type="entry name" value="Txn_repr_CtsR"/>
    <property type="match status" value="1"/>
</dbReference>
<dbReference type="GO" id="GO:0003677">
    <property type="term" value="F:DNA binding"/>
    <property type="evidence" value="ECO:0007669"/>
    <property type="project" value="UniProtKB-UniRule"/>
</dbReference>
<proteinExistence type="inferred from homology"/>
<evidence type="ECO:0000256" key="6">
    <source>
        <dbReference type="ARBA" id="ARBA00023125"/>
    </source>
</evidence>
<feature type="domain" description="CtsR C-terminal dimerization" evidence="10">
    <location>
        <begin position="81"/>
        <end position="148"/>
    </location>
</feature>
<keyword evidence="7 8" id="KW-0804">Transcription</keyword>
<dbReference type="Gene3D" id="1.10.1200.150">
    <property type="entry name" value="Transcriptional regulator CtsR, C-terminal domain"/>
    <property type="match status" value="1"/>
</dbReference>
<dbReference type="Pfam" id="PF05848">
    <property type="entry name" value="CtsR"/>
    <property type="match status" value="1"/>
</dbReference>
<dbReference type="FunFam" id="3.30.56.130:FF:000001">
    <property type="entry name" value="Transcriptional regulator CtsR"/>
    <property type="match status" value="1"/>
</dbReference>
<dbReference type="Pfam" id="PF17727">
    <property type="entry name" value="CtsR_C"/>
    <property type="match status" value="1"/>
</dbReference>
<organism evidence="11 12">
    <name type="scientific">Alkalicoccus saliphilus</name>
    <dbReference type="NCBI Taxonomy" id="200989"/>
    <lineage>
        <taxon>Bacteria</taxon>
        <taxon>Bacillati</taxon>
        <taxon>Bacillota</taxon>
        <taxon>Bacilli</taxon>
        <taxon>Bacillales</taxon>
        <taxon>Bacillaceae</taxon>
        <taxon>Alkalicoccus</taxon>
    </lineage>
</organism>
<comment type="caution">
    <text evidence="11">The sequence shown here is derived from an EMBL/GenBank/DDBJ whole genome shotgun (WGS) entry which is preliminary data.</text>
</comment>
<evidence type="ECO:0000259" key="9">
    <source>
        <dbReference type="Pfam" id="PF05848"/>
    </source>
</evidence>
<evidence type="ECO:0000256" key="2">
    <source>
        <dbReference type="ARBA" id="ARBA00014129"/>
    </source>
</evidence>
<keyword evidence="5" id="KW-0346">Stress response</keyword>